<name>A0ABV8J3V3_9ACTN</name>
<evidence type="ECO:0000256" key="1">
    <source>
        <dbReference type="SAM" id="Phobius"/>
    </source>
</evidence>
<keyword evidence="1" id="KW-0472">Membrane</keyword>
<evidence type="ECO:0000313" key="2">
    <source>
        <dbReference type="EMBL" id="MFC4069283.1"/>
    </source>
</evidence>
<evidence type="ECO:0000313" key="3">
    <source>
        <dbReference type="Proteomes" id="UP001595867"/>
    </source>
</evidence>
<dbReference type="EMBL" id="JBHSBL010000020">
    <property type="protein sequence ID" value="MFC4069283.1"/>
    <property type="molecule type" value="Genomic_DNA"/>
</dbReference>
<reference evidence="3" key="1">
    <citation type="journal article" date="2019" name="Int. J. Syst. Evol. Microbiol.">
        <title>The Global Catalogue of Microorganisms (GCM) 10K type strain sequencing project: providing services to taxonomists for standard genome sequencing and annotation.</title>
        <authorList>
            <consortium name="The Broad Institute Genomics Platform"/>
            <consortium name="The Broad Institute Genome Sequencing Center for Infectious Disease"/>
            <person name="Wu L."/>
            <person name="Ma J."/>
        </authorList>
    </citation>
    <scope>NUCLEOTIDE SEQUENCE [LARGE SCALE GENOMIC DNA]</scope>
    <source>
        <strain evidence="3">TBRC 5832</strain>
    </source>
</reference>
<dbReference type="RefSeq" id="WP_378070168.1">
    <property type="nucleotide sequence ID" value="NZ_JBHSBL010000020.1"/>
</dbReference>
<keyword evidence="1" id="KW-0812">Transmembrane</keyword>
<dbReference type="Proteomes" id="UP001595867">
    <property type="component" value="Unassembled WGS sequence"/>
</dbReference>
<protein>
    <submittedName>
        <fullName evidence="2">Uncharacterized protein</fullName>
    </submittedName>
</protein>
<gene>
    <name evidence="2" type="ORF">ACFO0C_30545</name>
</gene>
<keyword evidence="1" id="KW-1133">Transmembrane helix</keyword>
<sequence>MTMTLLETAIQLLTGVNLLITSVVAVCALVRRRKRDNPDDSAE</sequence>
<proteinExistence type="predicted"/>
<accession>A0ABV8J3V3</accession>
<feature type="transmembrane region" description="Helical" evidence="1">
    <location>
        <begin position="12"/>
        <end position="30"/>
    </location>
</feature>
<organism evidence="2 3">
    <name type="scientific">Actinoplanes subglobosus</name>
    <dbReference type="NCBI Taxonomy" id="1547892"/>
    <lineage>
        <taxon>Bacteria</taxon>
        <taxon>Bacillati</taxon>
        <taxon>Actinomycetota</taxon>
        <taxon>Actinomycetes</taxon>
        <taxon>Micromonosporales</taxon>
        <taxon>Micromonosporaceae</taxon>
        <taxon>Actinoplanes</taxon>
    </lineage>
</organism>
<comment type="caution">
    <text evidence="2">The sequence shown here is derived from an EMBL/GenBank/DDBJ whole genome shotgun (WGS) entry which is preliminary data.</text>
</comment>
<keyword evidence="3" id="KW-1185">Reference proteome</keyword>